<keyword evidence="2" id="KW-0808">Transferase</keyword>
<organism evidence="4">
    <name type="scientific">marine sediment metagenome</name>
    <dbReference type="NCBI Taxonomy" id="412755"/>
    <lineage>
        <taxon>unclassified sequences</taxon>
        <taxon>metagenomes</taxon>
        <taxon>ecological metagenomes</taxon>
    </lineage>
</organism>
<feature type="non-terminal residue" evidence="4">
    <location>
        <position position="403"/>
    </location>
</feature>
<dbReference type="InterPro" id="IPR020841">
    <property type="entry name" value="PKS_Beta-ketoAc_synthase_dom"/>
</dbReference>
<dbReference type="GO" id="GO:0006633">
    <property type="term" value="P:fatty acid biosynthetic process"/>
    <property type="evidence" value="ECO:0007669"/>
    <property type="project" value="TreeGrafter"/>
</dbReference>
<dbReference type="PROSITE" id="PS52004">
    <property type="entry name" value="KS3_2"/>
    <property type="match status" value="1"/>
</dbReference>
<dbReference type="PANTHER" id="PTHR11712">
    <property type="entry name" value="POLYKETIDE SYNTHASE-RELATED"/>
    <property type="match status" value="1"/>
</dbReference>
<dbReference type="InterPro" id="IPR014030">
    <property type="entry name" value="Ketoacyl_synth_N"/>
</dbReference>
<dbReference type="GO" id="GO:0004315">
    <property type="term" value="F:3-oxoacyl-[acyl-carrier-protein] synthase activity"/>
    <property type="evidence" value="ECO:0007669"/>
    <property type="project" value="TreeGrafter"/>
</dbReference>
<proteinExistence type="inferred from homology"/>
<dbReference type="Gene3D" id="3.40.47.10">
    <property type="match status" value="1"/>
</dbReference>
<gene>
    <name evidence="4" type="ORF">LCGC14_2502730</name>
</gene>
<dbReference type="FunFam" id="3.40.47.10:FF:000029">
    <property type="entry name" value="3-oxoacyl-[acyl-carrier-protein] synthase 1"/>
    <property type="match status" value="1"/>
</dbReference>
<feature type="domain" description="Ketosynthase family 3 (KS3)" evidence="3">
    <location>
        <begin position="1"/>
        <end position="401"/>
    </location>
</feature>
<dbReference type="SMART" id="SM00825">
    <property type="entry name" value="PKS_KS"/>
    <property type="match status" value="1"/>
</dbReference>
<dbReference type="InterPro" id="IPR000794">
    <property type="entry name" value="Beta-ketoacyl_synthase"/>
</dbReference>
<accession>A0A0F9B1F2</accession>
<dbReference type="InterPro" id="IPR014031">
    <property type="entry name" value="Ketoacyl_synth_C"/>
</dbReference>
<dbReference type="PANTHER" id="PTHR11712:SF336">
    <property type="entry name" value="3-OXOACYL-[ACYL-CARRIER-PROTEIN] SYNTHASE, MITOCHONDRIAL"/>
    <property type="match status" value="1"/>
</dbReference>
<dbReference type="EMBL" id="LAZR01039956">
    <property type="protein sequence ID" value="KKL15724.1"/>
    <property type="molecule type" value="Genomic_DNA"/>
</dbReference>
<comment type="similarity">
    <text evidence="1">Belongs to the thiolase-like superfamily. Beta-ketoacyl-ACP synthases family.</text>
</comment>
<dbReference type="Pfam" id="PF00109">
    <property type="entry name" value="ketoacyl-synt"/>
    <property type="match status" value="1"/>
</dbReference>
<reference evidence="4" key="1">
    <citation type="journal article" date="2015" name="Nature">
        <title>Complex archaea that bridge the gap between prokaryotes and eukaryotes.</title>
        <authorList>
            <person name="Spang A."/>
            <person name="Saw J.H."/>
            <person name="Jorgensen S.L."/>
            <person name="Zaremba-Niedzwiedzka K."/>
            <person name="Martijn J."/>
            <person name="Lind A.E."/>
            <person name="van Eijk R."/>
            <person name="Schleper C."/>
            <person name="Guy L."/>
            <person name="Ettema T.J."/>
        </authorList>
    </citation>
    <scope>NUCLEOTIDE SEQUENCE</scope>
</reference>
<sequence>MPRVVITGLGLVIANGIGVKNAWDALVNGKDGTAEIKSFDTSKYRVHRVCEVKDFKIDTTFENETTANTIHKYTYSAAKEALEDSGLNDITRYDSERFGIAIGTLAGELPPFEYLLRNAPEDKANGFDMGVALTYPPSSITTLLSEDFGFEGPNMVSLNACSSGNHAIAWALDLLSEGKVDVMLVGGGELIPQTEFTHFHNLKALAPERCQPFDKNRKGLVIGEGAGIMVMESFDFASKRNANIYAELKGYGMSCDGHHMTAPHPEGAGAIKAMLDALSASKISYKDIDYINAHGTGTPLNDRMETLAIKSVFKERAKEIPVSSIKSMIGHTMGAASAIESVVSCLAIKNNAVPPTIHYETPDPECDLDYVPGVARQAKVTVALSNSFGFGGHNSVLGFRQYS</sequence>
<comment type="caution">
    <text evidence="4">The sequence shown here is derived from an EMBL/GenBank/DDBJ whole genome shotgun (WGS) entry which is preliminary data.</text>
</comment>
<dbReference type="NCBIfam" id="NF005589">
    <property type="entry name" value="PRK07314.1"/>
    <property type="match status" value="1"/>
</dbReference>
<name>A0A0F9B1F2_9ZZZZ</name>
<evidence type="ECO:0000256" key="2">
    <source>
        <dbReference type="ARBA" id="ARBA00022679"/>
    </source>
</evidence>
<dbReference type="InterPro" id="IPR016039">
    <property type="entry name" value="Thiolase-like"/>
</dbReference>
<evidence type="ECO:0000313" key="4">
    <source>
        <dbReference type="EMBL" id="KKL15724.1"/>
    </source>
</evidence>
<dbReference type="AlphaFoldDB" id="A0A0F9B1F2"/>
<dbReference type="Pfam" id="PF02801">
    <property type="entry name" value="Ketoacyl-synt_C"/>
    <property type="match status" value="1"/>
</dbReference>
<dbReference type="GO" id="GO:0005829">
    <property type="term" value="C:cytosol"/>
    <property type="evidence" value="ECO:0007669"/>
    <property type="project" value="TreeGrafter"/>
</dbReference>
<protein>
    <recommendedName>
        <fullName evidence="3">Ketosynthase family 3 (KS3) domain-containing protein</fullName>
    </recommendedName>
</protein>
<evidence type="ECO:0000256" key="1">
    <source>
        <dbReference type="ARBA" id="ARBA00008467"/>
    </source>
</evidence>
<dbReference type="CDD" id="cd00834">
    <property type="entry name" value="KAS_I_II"/>
    <property type="match status" value="1"/>
</dbReference>
<evidence type="ECO:0000259" key="3">
    <source>
        <dbReference type="PROSITE" id="PS52004"/>
    </source>
</evidence>
<dbReference type="SUPFAM" id="SSF53901">
    <property type="entry name" value="Thiolase-like"/>
    <property type="match status" value="2"/>
</dbReference>